<evidence type="ECO:0000313" key="3">
    <source>
        <dbReference type="EMBL" id="OGY89522.1"/>
    </source>
</evidence>
<organism evidence="3 4">
    <name type="scientific">Candidatus Komeilibacteria bacterium RIFCSPHIGHO2_01_FULL_52_14</name>
    <dbReference type="NCBI Taxonomy" id="1798549"/>
    <lineage>
        <taxon>Bacteria</taxon>
        <taxon>Candidatus Komeiliibacteriota</taxon>
    </lineage>
</organism>
<accession>A0A1G2BKA2</accession>
<evidence type="ECO:0000256" key="1">
    <source>
        <dbReference type="ARBA" id="ARBA00023002"/>
    </source>
</evidence>
<dbReference type="EMBL" id="MHKK01000031">
    <property type="protein sequence ID" value="OGY89522.1"/>
    <property type="molecule type" value="Genomic_DNA"/>
</dbReference>
<dbReference type="Proteomes" id="UP000177817">
    <property type="component" value="Unassembled WGS sequence"/>
</dbReference>
<dbReference type="InterPro" id="IPR037024">
    <property type="entry name" value="NiFe_Hase_small_N_sf"/>
</dbReference>
<comment type="caution">
    <text evidence="3">The sequence shown here is derived from an EMBL/GenBank/DDBJ whole genome shotgun (WGS) entry which is preliminary data.</text>
</comment>
<keyword evidence="1" id="KW-0560">Oxidoreductase</keyword>
<dbReference type="InterPro" id="IPR006137">
    <property type="entry name" value="NADH_UbQ_OxRdtase-like_20kDa"/>
</dbReference>
<dbReference type="AlphaFoldDB" id="A0A1G2BKA2"/>
<dbReference type="GO" id="GO:0051536">
    <property type="term" value="F:iron-sulfur cluster binding"/>
    <property type="evidence" value="ECO:0007669"/>
    <property type="project" value="InterPro"/>
</dbReference>
<feature type="domain" description="NADH:ubiquinone oxidoreductase-like 20kDa subunit" evidence="2">
    <location>
        <begin position="24"/>
        <end position="156"/>
    </location>
</feature>
<evidence type="ECO:0000259" key="2">
    <source>
        <dbReference type="Pfam" id="PF01058"/>
    </source>
</evidence>
<dbReference type="Gene3D" id="3.40.50.700">
    <property type="entry name" value="NADH:ubiquinone oxidoreductase-like, 20kDa subunit"/>
    <property type="match status" value="1"/>
</dbReference>
<sequence length="167" mass="18606">MPQPGSGKKLVAGWFSFSCCEDSTIMMTELLNDHYAEWLPQIDFRYAKVLRQDRPPGPMDVAFVEGAITSATQEKQVKEIRRLAKKVVAIGSCACTGMPSGSRNVFDEKTRQEIKFLIERFNMGEKVKKLEDVIPVDAKVPGCPMNTDAFLKTVQAALQEFKSANNA</sequence>
<dbReference type="Pfam" id="PF01058">
    <property type="entry name" value="Oxidored_q6"/>
    <property type="match status" value="1"/>
</dbReference>
<evidence type="ECO:0000313" key="4">
    <source>
        <dbReference type="Proteomes" id="UP000177817"/>
    </source>
</evidence>
<dbReference type="GO" id="GO:0016491">
    <property type="term" value="F:oxidoreductase activity"/>
    <property type="evidence" value="ECO:0007669"/>
    <property type="project" value="UniProtKB-KW"/>
</dbReference>
<dbReference type="InterPro" id="IPR051349">
    <property type="entry name" value="Hydrogenase_assoc-protein"/>
</dbReference>
<protein>
    <recommendedName>
        <fullName evidence="2">NADH:ubiquinone oxidoreductase-like 20kDa subunit domain-containing protein</fullName>
    </recommendedName>
</protein>
<dbReference type="PANTHER" id="PTHR42845:SF1">
    <property type="entry name" value="HYDROGENASE SMALL SUBUNIT"/>
    <property type="match status" value="1"/>
</dbReference>
<reference evidence="3 4" key="1">
    <citation type="journal article" date="2016" name="Nat. Commun.">
        <title>Thousands of microbial genomes shed light on interconnected biogeochemical processes in an aquifer system.</title>
        <authorList>
            <person name="Anantharaman K."/>
            <person name="Brown C.T."/>
            <person name="Hug L.A."/>
            <person name="Sharon I."/>
            <person name="Castelle C.J."/>
            <person name="Probst A.J."/>
            <person name="Thomas B.C."/>
            <person name="Singh A."/>
            <person name="Wilkins M.J."/>
            <person name="Karaoz U."/>
            <person name="Brodie E.L."/>
            <person name="Williams K.H."/>
            <person name="Hubbard S.S."/>
            <person name="Banfield J.F."/>
        </authorList>
    </citation>
    <scope>NUCLEOTIDE SEQUENCE [LARGE SCALE GENOMIC DNA]</scope>
</reference>
<proteinExistence type="predicted"/>
<name>A0A1G2BKA2_9BACT</name>
<dbReference type="SUPFAM" id="SSF56770">
    <property type="entry name" value="HydA/Nqo6-like"/>
    <property type="match status" value="1"/>
</dbReference>
<dbReference type="PANTHER" id="PTHR42845">
    <property type="entry name" value="COENZYME F420-REDUCING HYDROGENASE, GAMMA SUBUNIT"/>
    <property type="match status" value="1"/>
</dbReference>
<gene>
    <name evidence="3" type="ORF">A2677_03255</name>
</gene>